<evidence type="ECO:0000313" key="2">
    <source>
        <dbReference type="EMBL" id="KAG7369635.1"/>
    </source>
</evidence>
<dbReference type="AlphaFoldDB" id="A0A9K3LW68"/>
<dbReference type="EMBL" id="JAGRRH010000005">
    <property type="protein sequence ID" value="KAG7369635.1"/>
    <property type="molecule type" value="Genomic_DNA"/>
</dbReference>
<name>A0A9K3LW68_9STRA</name>
<dbReference type="InterPro" id="IPR049227">
    <property type="entry name" value="DUF6824"/>
</dbReference>
<keyword evidence="3" id="KW-1185">Reference proteome</keyword>
<reference evidence="2" key="1">
    <citation type="journal article" date="2021" name="Sci. Rep.">
        <title>Diploid genomic architecture of Nitzschia inconspicua, an elite biomass production diatom.</title>
        <authorList>
            <person name="Oliver A."/>
            <person name="Podell S."/>
            <person name="Pinowska A."/>
            <person name="Traller J.C."/>
            <person name="Smith S.R."/>
            <person name="McClure R."/>
            <person name="Beliaev A."/>
            <person name="Bohutskyi P."/>
            <person name="Hill E.A."/>
            <person name="Rabines A."/>
            <person name="Zheng H."/>
            <person name="Allen L.Z."/>
            <person name="Kuo A."/>
            <person name="Grigoriev I.V."/>
            <person name="Allen A.E."/>
            <person name="Hazlebeck D."/>
            <person name="Allen E.E."/>
        </authorList>
    </citation>
    <scope>NUCLEOTIDE SEQUENCE</scope>
    <source>
        <strain evidence="2">Hildebrandi</strain>
    </source>
</reference>
<dbReference type="Pfam" id="PF20710">
    <property type="entry name" value="DUF6824"/>
    <property type="match status" value="1"/>
</dbReference>
<evidence type="ECO:0000313" key="3">
    <source>
        <dbReference type="Proteomes" id="UP000693970"/>
    </source>
</evidence>
<sequence>MNNNSIFLPIADKLMSFSDNSHAILIKDLNPADVVLGRGAGPNEHSGNVAFREIVHEFKPSYMATVNRKAKSQIASKVVQAIKARRGRFLKRAPNHDDDVFVLAEDEVVMEKAKQALRHGRCTVKPRKKTCRIASTDSLQSAASALSANDSWGNQASIASPFGSRNASMEGSSGPPASAEGSPAIANDLLFLALLAQQRKFNAASMAENTPSSPPNSAQCNMVASTPPDNDASKYQVLLQTLMGMAEDRRQKEYNEFLQSLELMQLLTAAKKARAEAPVTTVIPPNVSLVLPESEPATTTAASSMILLAQLLQSQQQQSQLQSFAYTHQVPFPSHSPAIPEAKCSPNFNGLNANLLDAAILNHILSPHG</sequence>
<protein>
    <recommendedName>
        <fullName evidence="1">DUF6824 domain-containing protein</fullName>
    </recommendedName>
</protein>
<reference evidence="2" key="2">
    <citation type="submission" date="2021-04" db="EMBL/GenBank/DDBJ databases">
        <authorList>
            <person name="Podell S."/>
        </authorList>
    </citation>
    <scope>NUCLEOTIDE SEQUENCE</scope>
    <source>
        <strain evidence="2">Hildebrandi</strain>
    </source>
</reference>
<evidence type="ECO:0000259" key="1">
    <source>
        <dbReference type="Pfam" id="PF20710"/>
    </source>
</evidence>
<dbReference type="OrthoDB" id="56728at2759"/>
<proteinExistence type="predicted"/>
<accession>A0A9K3LW68</accession>
<organism evidence="2 3">
    <name type="scientific">Nitzschia inconspicua</name>
    <dbReference type="NCBI Taxonomy" id="303405"/>
    <lineage>
        <taxon>Eukaryota</taxon>
        <taxon>Sar</taxon>
        <taxon>Stramenopiles</taxon>
        <taxon>Ochrophyta</taxon>
        <taxon>Bacillariophyta</taxon>
        <taxon>Bacillariophyceae</taxon>
        <taxon>Bacillariophycidae</taxon>
        <taxon>Bacillariales</taxon>
        <taxon>Bacillariaceae</taxon>
        <taxon>Nitzschia</taxon>
    </lineage>
</organism>
<gene>
    <name evidence="2" type="ORF">IV203_027381</name>
</gene>
<comment type="caution">
    <text evidence="2">The sequence shown here is derived from an EMBL/GenBank/DDBJ whole genome shotgun (WGS) entry which is preliminary data.</text>
</comment>
<dbReference type="Proteomes" id="UP000693970">
    <property type="component" value="Unassembled WGS sequence"/>
</dbReference>
<feature type="domain" description="DUF6824" evidence="1">
    <location>
        <begin position="33"/>
        <end position="118"/>
    </location>
</feature>